<dbReference type="InterPro" id="IPR050309">
    <property type="entry name" value="Type-B_Carboxylest/Lipase"/>
</dbReference>
<evidence type="ECO:0000313" key="5">
    <source>
        <dbReference type="EMBL" id="KAF2428893.1"/>
    </source>
</evidence>
<dbReference type="PROSITE" id="PS00122">
    <property type="entry name" value="CARBOXYLESTERASE_B_1"/>
    <property type="match status" value="1"/>
</dbReference>
<dbReference type="GO" id="GO:0016787">
    <property type="term" value="F:hydrolase activity"/>
    <property type="evidence" value="ECO:0007669"/>
    <property type="project" value="UniProtKB-KW"/>
</dbReference>
<feature type="signal peptide" evidence="3">
    <location>
        <begin position="1"/>
        <end position="19"/>
    </location>
</feature>
<evidence type="ECO:0000313" key="6">
    <source>
        <dbReference type="Proteomes" id="UP000800235"/>
    </source>
</evidence>
<evidence type="ECO:0000256" key="3">
    <source>
        <dbReference type="RuleBase" id="RU361235"/>
    </source>
</evidence>
<proteinExistence type="inferred from homology"/>
<dbReference type="Pfam" id="PF00135">
    <property type="entry name" value="COesterase"/>
    <property type="match status" value="1"/>
</dbReference>
<dbReference type="EMBL" id="MU007052">
    <property type="protein sequence ID" value="KAF2428893.1"/>
    <property type="molecule type" value="Genomic_DNA"/>
</dbReference>
<feature type="chain" id="PRO_5040534421" description="Carboxylic ester hydrolase" evidence="3">
    <location>
        <begin position="20"/>
        <end position="530"/>
    </location>
</feature>
<dbReference type="PANTHER" id="PTHR11559">
    <property type="entry name" value="CARBOXYLESTERASE"/>
    <property type="match status" value="1"/>
</dbReference>
<reference evidence="5" key="1">
    <citation type="journal article" date="2020" name="Stud. Mycol.">
        <title>101 Dothideomycetes genomes: a test case for predicting lifestyles and emergence of pathogens.</title>
        <authorList>
            <person name="Haridas S."/>
            <person name="Albert R."/>
            <person name="Binder M."/>
            <person name="Bloem J."/>
            <person name="Labutti K."/>
            <person name="Salamov A."/>
            <person name="Andreopoulos B."/>
            <person name="Baker S."/>
            <person name="Barry K."/>
            <person name="Bills G."/>
            <person name="Bluhm B."/>
            <person name="Cannon C."/>
            <person name="Castanera R."/>
            <person name="Culley D."/>
            <person name="Daum C."/>
            <person name="Ezra D."/>
            <person name="Gonzalez J."/>
            <person name="Henrissat B."/>
            <person name="Kuo A."/>
            <person name="Liang C."/>
            <person name="Lipzen A."/>
            <person name="Lutzoni F."/>
            <person name="Magnuson J."/>
            <person name="Mondo S."/>
            <person name="Nolan M."/>
            <person name="Ohm R."/>
            <person name="Pangilinan J."/>
            <person name="Park H.-J."/>
            <person name="Ramirez L."/>
            <person name="Alfaro M."/>
            <person name="Sun H."/>
            <person name="Tritt A."/>
            <person name="Yoshinaga Y."/>
            <person name="Zwiers L.-H."/>
            <person name="Turgeon B."/>
            <person name="Goodwin S."/>
            <person name="Spatafora J."/>
            <person name="Crous P."/>
            <person name="Grigoriev I."/>
        </authorList>
    </citation>
    <scope>NUCLEOTIDE SEQUENCE</scope>
    <source>
        <strain evidence="5">CBS 130266</strain>
    </source>
</reference>
<evidence type="ECO:0000259" key="4">
    <source>
        <dbReference type="Pfam" id="PF00135"/>
    </source>
</evidence>
<keyword evidence="2 3" id="KW-0378">Hydrolase</keyword>
<protein>
    <recommendedName>
        <fullName evidence="3">Carboxylic ester hydrolase</fullName>
        <ecNumber evidence="3">3.1.1.-</ecNumber>
    </recommendedName>
</protein>
<dbReference type="SUPFAM" id="SSF53474">
    <property type="entry name" value="alpha/beta-Hydrolases"/>
    <property type="match status" value="1"/>
</dbReference>
<gene>
    <name evidence="5" type="ORF">EJ08DRAFT_314798</name>
</gene>
<evidence type="ECO:0000256" key="1">
    <source>
        <dbReference type="ARBA" id="ARBA00005964"/>
    </source>
</evidence>
<name>A0A9P4NP24_9PEZI</name>
<accession>A0A9P4NP24</accession>
<dbReference type="InterPro" id="IPR002018">
    <property type="entry name" value="CarbesteraseB"/>
</dbReference>
<dbReference type="InterPro" id="IPR029058">
    <property type="entry name" value="AB_hydrolase_fold"/>
</dbReference>
<keyword evidence="6" id="KW-1185">Reference proteome</keyword>
<dbReference type="EC" id="3.1.1.-" evidence="3"/>
<dbReference type="InterPro" id="IPR019826">
    <property type="entry name" value="Carboxylesterase_B_AS"/>
</dbReference>
<comment type="caution">
    <text evidence="5">The sequence shown here is derived from an EMBL/GenBank/DDBJ whole genome shotgun (WGS) entry which is preliminary data.</text>
</comment>
<dbReference type="OrthoDB" id="408631at2759"/>
<comment type="similarity">
    <text evidence="1 3">Belongs to the type-B carboxylesterase/lipase family.</text>
</comment>
<dbReference type="Gene3D" id="3.40.50.1820">
    <property type="entry name" value="alpha/beta hydrolase"/>
    <property type="match status" value="1"/>
</dbReference>
<keyword evidence="3" id="KW-0732">Signal</keyword>
<organism evidence="5 6">
    <name type="scientific">Tothia fuscella</name>
    <dbReference type="NCBI Taxonomy" id="1048955"/>
    <lineage>
        <taxon>Eukaryota</taxon>
        <taxon>Fungi</taxon>
        <taxon>Dikarya</taxon>
        <taxon>Ascomycota</taxon>
        <taxon>Pezizomycotina</taxon>
        <taxon>Dothideomycetes</taxon>
        <taxon>Pleosporomycetidae</taxon>
        <taxon>Venturiales</taxon>
        <taxon>Cylindrosympodiaceae</taxon>
        <taxon>Tothia</taxon>
    </lineage>
</organism>
<dbReference type="FunFam" id="3.40.50.1820:FF:000299">
    <property type="entry name" value="Carboxylic ester hydrolase"/>
    <property type="match status" value="1"/>
</dbReference>
<evidence type="ECO:0000256" key="2">
    <source>
        <dbReference type="ARBA" id="ARBA00022801"/>
    </source>
</evidence>
<sequence length="530" mass="58168">MYITNLVPCILLLIHSAFSFVPDPTVRLDYGNFQGKYNAVYNITYFRRIPFAAAPIGQNRFRSPQPPLPVTAAVYNSNRPFPGCPQRKENGTEDCLFLGLYSRPWNKPAPKRPVVVFFYGGAFIQGAAGIGLPPSGFPTLNVSAENDFVMVCPNYRINAFGFLPGRKVKDSPDSDLNVGLLDQQAALQWVRKHVSKFGGDPDNVAIWGQSAGGGSVLAQLIANGGKTEPPLFNKAMASSPFWPKTYRYDSPEAEAIYDQMVTLTGCGNAPDSLKCLKEVDVQKVREASLIVSESHKYTTSAYTWAPVIDGTFLREPLSVAAQNGRLNGAVVFGMYNSHEGENFIPGGLSKASSSQGFNSSEARFEFWLRGFLPGISEAQLQQAMELYPATGTTETMNYNNTYTRAGLISRDVTLTCPAYWVAKSAKKNGWLGEYTIAPAKHASDVGYWNTVNPLQTTQPRMYRDWVGAFGRFFQSGDPNTKAVTSIAQKVPEIKSGKELLVTSEGLSEAKLTKLEKRCSFWQSNGAQVPV</sequence>
<dbReference type="AlphaFoldDB" id="A0A9P4NP24"/>
<feature type="domain" description="Carboxylesterase type B" evidence="4">
    <location>
        <begin position="23"/>
        <end position="521"/>
    </location>
</feature>
<dbReference type="Proteomes" id="UP000800235">
    <property type="component" value="Unassembled WGS sequence"/>
</dbReference>